<dbReference type="PANTHER" id="PTHR12526">
    <property type="entry name" value="GLYCOSYLTRANSFERASE"/>
    <property type="match status" value="1"/>
</dbReference>
<keyword evidence="6" id="KW-1185">Reference proteome</keyword>
<dbReference type="InterPro" id="IPR001296">
    <property type="entry name" value="Glyco_trans_1"/>
</dbReference>
<dbReference type="Gene3D" id="3.40.50.2000">
    <property type="entry name" value="Glycogen Phosphorylase B"/>
    <property type="match status" value="2"/>
</dbReference>
<comment type="caution">
    <text evidence="5">The sequence shown here is derived from an EMBL/GenBank/DDBJ whole genome shotgun (WGS) entry which is preliminary data.</text>
</comment>
<gene>
    <name evidence="5" type="ORF">OVY01_21820</name>
</gene>
<dbReference type="RefSeq" id="WP_267849713.1">
    <property type="nucleotide sequence ID" value="NZ_JAPMXC010000012.1"/>
</dbReference>
<dbReference type="InterPro" id="IPR028098">
    <property type="entry name" value="Glyco_trans_4-like_N"/>
</dbReference>
<accession>A0ABT3ZTA3</accession>
<reference evidence="5" key="1">
    <citation type="submission" date="2022-11" db="EMBL/GenBank/DDBJ databases">
        <title>Robbsia betulipollinis sp. nov., isolated from pollen of birch (Betula pendula).</title>
        <authorList>
            <person name="Shi H."/>
            <person name="Ambika Manirajan B."/>
            <person name="Ratering S."/>
            <person name="Geissler-Plaum R."/>
            <person name="Schnell S."/>
        </authorList>
    </citation>
    <scope>NUCLEOTIDE SEQUENCE</scope>
    <source>
        <strain evidence="5">Bb-Pol-6</strain>
    </source>
</reference>
<evidence type="ECO:0000256" key="1">
    <source>
        <dbReference type="ARBA" id="ARBA00022676"/>
    </source>
</evidence>
<proteinExistence type="predicted"/>
<keyword evidence="2" id="KW-0808">Transferase</keyword>
<name>A0ABT3ZTA3_9BURK</name>
<dbReference type="PANTHER" id="PTHR12526:SF510">
    <property type="entry name" value="D-INOSITOL 3-PHOSPHATE GLYCOSYLTRANSFERASE"/>
    <property type="match status" value="1"/>
</dbReference>
<evidence type="ECO:0000313" key="5">
    <source>
        <dbReference type="EMBL" id="MCY0389784.1"/>
    </source>
</evidence>
<dbReference type="Pfam" id="PF13439">
    <property type="entry name" value="Glyco_transf_4"/>
    <property type="match status" value="1"/>
</dbReference>
<dbReference type="Proteomes" id="UP001082899">
    <property type="component" value="Unassembled WGS sequence"/>
</dbReference>
<dbReference type="SUPFAM" id="SSF53756">
    <property type="entry name" value="UDP-Glycosyltransferase/glycogen phosphorylase"/>
    <property type="match status" value="1"/>
</dbReference>
<feature type="domain" description="Glycosyltransferase subfamily 4-like N-terminal" evidence="4">
    <location>
        <begin position="15"/>
        <end position="181"/>
    </location>
</feature>
<evidence type="ECO:0000259" key="4">
    <source>
        <dbReference type="Pfam" id="PF13439"/>
    </source>
</evidence>
<evidence type="ECO:0000313" key="6">
    <source>
        <dbReference type="Proteomes" id="UP001082899"/>
    </source>
</evidence>
<dbReference type="CDD" id="cd03801">
    <property type="entry name" value="GT4_PimA-like"/>
    <property type="match status" value="1"/>
</dbReference>
<evidence type="ECO:0000259" key="3">
    <source>
        <dbReference type="Pfam" id="PF00534"/>
    </source>
</evidence>
<dbReference type="EMBL" id="JAPMXC010000012">
    <property type="protein sequence ID" value="MCY0389784.1"/>
    <property type="molecule type" value="Genomic_DNA"/>
</dbReference>
<protein>
    <submittedName>
        <fullName evidence="5">Glycosyltransferase family 4 protein</fullName>
    </submittedName>
</protein>
<keyword evidence="1" id="KW-0328">Glycosyltransferase</keyword>
<organism evidence="5 6">
    <name type="scientific">Robbsia betulipollinis</name>
    <dbReference type="NCBI Taxonomy" id="2981849"/>
    <lineage>
        <taxon>Bacteria</taxon>
        <taxon>Pseudomonadati</taxon>
        <taxon>Pseudomonadota</taxon>
        <taxon>Betaproteobacteria</taxon>
        <taxon>Burkholderiales</taxon>
        <taxon>Burkholderiaceae</taxon>
        <taxon>Robbsia</taxon>
    </lineage>
</organism>
<dbReference type="Pfam" id="PF00534">
    <property type="entry name" value="Glycos_transf_1"/>
    <property type="match status" value="1"/>
</dbReference>
<evidence type="ECO:0000256" key="2">
    <source>
        <dbReference type="ARBA" id="ARBA00022679"/>
    </source>
</evidence>
<sequence>MKMVLVTHGVRENDGQSGVNYEVVRAALRRGWHITLLATFVTPQLLEMPEITWVKISLGKLPTKLLAYQVFAIKSAVWLRRHRKEFDIVQVNGFITWSRSDVNAVHFVHNGWLNSGYYPFSFFKGLYSAYQTCFTRLNAILEKRAFANSRVIVAVSDRVSTELRDAGVKTDIEVIYNGSDIAGFANALPNRIAFNLPKKKFLCLFVGDLRITRKNLETVLQALVQVNDRVELVVGGTTKGSPYPAMVESLGLGKRVHFLGHVNDMRTLMASVDCLVFPSRYDPFALVVLEAMAAGLPVVTSSKVGAAALVRKCGVVLENPDDVTGLAQAITDIEGDPKKRNWMHHAAKAEALNYTWELMGEQYVDLYDRLMRGDAALGRHSPGSVSEKAAKT</sequence>
<feature type="domain" description="Glycosyl transferase family 1" evidence="3">
    <location>
        <begin position="193"/>
        <end position="348"/>
    </location>
</feature>